<organism evidence="1 2">
    <name type="scientific">Patellaria atrata CBS 101060</name>
    <dbReference type="NCBI Taxonomy" id="1346257"/>
    <lineage>
        <taxon>Eukaryota</taxon>
        <taxon>Fungi</taxon>
        <taxon>Dikarya</taxon>
        <taxon>Ascomycota</taxon>
        <taxon>Pezizomycotina</taxon>
        <taxon>Dothideomycetes</taxon>
        <taxon>Dothideomycetes incertae sedis</taxon>
        <taxon>Patellariales</taxon>
        <taxon>Patellariaceae</taxon>
        <taxon>Patellaria</taxon>
    </lineage>
</organism>
<dbReference type="EMBL" id="MU006089">
    <property type="protein sequence ID" value="KAF2843749.1"/>
    <property type="molecule type" value="Genomic_DNA"/>
</dbReference>
<evidence type="ECO:0000313" key="2">
    <source>
        <dbReference type="Proteomes" id="UP000799429"/>
    </source>
</evidence>
<dbReference type="Proteomes" id="UP000799429">
    <property type="component" value="Unassembled WGS sequence"/>
</dbReference>
<evidence type="ECO:0000313" key="1">
    <source>
        <dbReference type="EMBL" id="KAF2843749.1"/>
    </source>
</evidence>
<accession>A0A9P4VXF1</accession>
<dbReference type="AlphaFoldDB" id="A0A9P4VXF1"/>
<comment type="caution">
    <text evidence="1">The sequence shown here is derived from an EMBL/GenBank/DDBJ whole genome shotgun (WGS) entry which is preliminary data.</text>
</comment>
<gene>
    <name evidence="1" type="ORF">M501DRAFT_1013085</name>
</gene>
<name>A0A9P4VXF1_9PEZI</name>
<protein>
    <submittedName>
        <fullName evidence="1">Uncharacterized protein</fullName>
    </submittedName>
</protein>
<sequence>MEDLLPPTRVSTLYRSRLHFPEEPITPLPPISPLIHLSDTTLVVLSACPDPDSTFVYRTTPISRSLLLKHSIYAAHHLTPEISELRLPSGSATPTSLNNVHGLFAMLADEKENGRTGIKFKEAVWAYRTLSVLEWKAMADKEYEKLSKYILEKPDVKDEDLDIVWDVLEPGERLWWDVVDRFGWRGEAVKQRFETLGVSRLGTEKRRGIEGWVDEMEDFFESERLRSHKRYVELEKFGDCEWQKRLVEEGTSGSQC</sequence>
<proteinExistence type="predicted"/>
<keyword evidence="2" id="KW-1185">Reference proteome</keyword>
<reference evidence="1" key="1">
    <citation type="journal article" date="2020" name="Stud. Mycol.">
        <title>101 Dothideomycetes genomes: a test case for predicting lifestyles and emergence of pathogens.</title>
        <authorList>
            <person name="Haridas S."/>
            <person name="Albert R."/>
            <person name="Binder M."/>
            <person name="Bloem J."/>
            <person name="Labutti K."/>
            <person name="Salamov A."/>
            <person name="Andreopoulos B."/>
            <person name="Baker S."/>
            <person name="Barry K."/>
            <person name="Bills G."/>
            <person name="Bluhm B."/>
            <person name="Cannon C."/>
            <person name="Castanera R."/>
            <person name="Culley D."/>
            <person name="Daum C."/>
            <person name="Ezra D."/>
            <person name="Gonzalez J."/>
            <person name="Henrissat B."/>
            <person name="Kuo A."/>
            <person name="Liang C."/>
            <person name="Lipzen A."/>
            <person name="Lutzoni F."/>
            <person name="Magnuson J."/>
            <person name="Mondo S."/>
            <person name="Nolan M."/>
            <person name="Ohm R."/>
            <person name="Pangilinan J."/>
            <person name="Park H.-J."/>
            <person name="Ramirez L."/>
            <person name="Alfaro M."/>
            <person name="Sun H."/>
            <person name="Tritt A."/>
            <person name="Yoshinaga Y."/>
            <person name="Zwiers L.-H."/>
            <person name="Turgeon B."/>
            <person name="Goodwin S."/>
            <person name="Spatafora J."/>
            <person name="Crous P."/>
            <person name="Grigoriev I."/>
        </authorList>
    </citation>
    <scope>NUCLEOTIDE SEQUENCE</scope>
    <source>
        <strain evidence="1">CBS 101060</strain>
    </source>
</reference>